<feature type="domain" description="N-acetyltransferase" evidence="1">
    <location>
        <begin position="3"/>
        <end position="173"/>
    </location>
</feature>
<dbReference type="RefSeq" id="WP_353293562.1">
    <property type="nucleotide sequence ID" value="NZ_BAABWH010000001.1"/>
</dbReference>
<name>A0ABP9ZWX4_9GAMM</name>
<dbReference type="InterPro" id="IPR024035">
    <property type="entry name" value="MSMEG_0567_GNAT"/>
</dbReference>
<evidence type="ECO:0000313" key="3">
    <source>
        <dbReference type="Proteomes" id="UP001481413"/>
    </source>
</evidence>
<dbReference type="Proteomes" id="UP001481413">
    <property type="component" value="Unassembled WGS sequence"/>
</dbReference>
<dbReference type="NCBIfam" id="TIGR04045">
    <property type="entry name" value="MSMEG_0567_GNAT"/>
    <property type="match status" value="1"/>
</dbReference>
<gene>
    <name evidence="2" type="ORF">NBRC116585_07550</name>
</gene>
<dbReference type="CDD" id="cd04301">
    <property type="entry name" value="NAT_SF"/>
    <property type="match status" value="1"/>
</dbReference>
<organism evidence="2 3">
    <name type="scientific">Thalassolituus maritimus</name>
    <dbReference type="NCBI Taxonomy" id="484498"/>
    <lineage>
        <taxon>Bacteria</taxon>
        <taxon>Pseudomonadati</taxon>
        <taxon>Pseudomonadota</taxon>
        <taxon>Gammaproteobacteria</taxon>
        <taxon>Oceanospirillales</taxon>
        <taxon>Oceanospirillaceae</taxon>
        <taxon>Thalassolituus</taxon>
    </lineage>
</organism>
<dbReference type="InterPro" id="IPR000182">
    <property type="entry name" value="GNAT_dom"/>
</dbReference>
<evidence type="ECO:0000313" key="2">
    <source>
        <dbReference type="EMBL" id="GAA6144638.1"/>
    </source>
</evidence>
<dbReference type="Pfam" id="PF00583">
    <property type="entry name" value="Acetyltransf_1"/>
    <property type="match status" value="1"/>
</dbReference>
<reference evidence="2 3" key="1">
    <citation type="submission" date="2024-04" db="EMBL/GenBank/DDBJ databases">
        <title>Draft genome sequence of Thalassolituus maritimus NBRC 116585.</title>
        <authorList>
            <person name="Miyakawa T."/>
            <person name="Kusuya Y."/>
            <person name="Miura T."/>
        </authorList>
    </citation>
    <scope>NUCLEOTIDE SEQUENCE [LARGE SCALE GENOMIC DNA]</scope>
    <source>
        <strain evidence="2 3">5NW40-0001</strain>
    </source>
</reference>
<evidence type="ECO:0000259" key="1">
    <source>
        <dbReference type="PROSITE" id="PS51186"/>
    </source>
</evidence>
<dbReference type="Gene3D" id="3.40.630.30">
    <property type="match status" value="1"/>
</dbReference>
<comment type="caution">
    <text evidence="2">The sequence shown here is derived from an EMBL/GenBank/DDBJ whole genome shotgun (WGS) entry which is preliminary data.</text>
</comment>
<protein>
    <recommendedName>
        <fullName evidence="1">N-acetyltransferase domain-containing protein</fullName>
    </recommendedName>
</protein>
<dbReference type="EMBL" id="BAABWH010000001">
    <property type="protein sequence ID" value="GAA6144638.1"/>
    <property type="molecule type" value="Genomic_DNA"/>
</dbReference>
<accession>A0ABP9ZWX4</accession>
<sequence>MHTDYSDYTVKWAHLPWEVEQARQLRRQVFCQEQKLFELTDTDAIDDTAQSIVALGDYGGWPQQVVGTVRIHQSASGEWWGSRLAVSRDFRHQRHLGSGLIRLAVCSAHALGCERFMATVQAGNEALFKHLHWHTLERLQLHGREHVLMQADLDFYPPEYAPRTGFVMTLPPRAATAIALWPGLLGDQTAPVGLQNSLTKAQGKELPYGH</sequence>
<keyword evidence="3" id="KW-1185">Reference proteome</keyword>
<proteinExistence type="predicted"/>
<dbReference type="InterPro" id="IPR016181">
    <property type="entry name" value="Acyl_CoA_acyltransferase"/>
</dbReference>
<dbReference type="PROSITE" id="PS51186">
    <property type="entry name" value="GNAT"/>
    <property type="match status" value="1"/>
</dbReference>
<dbReference type="SUPFAM" id="SSF55729">
    <property type="entry name" value="Acyl-CoA N-acyltransferases (Nat)"/>
    <property type="match status" value="1"/>
</dbReference>